<gene>
    <name evidence="1" type="ORF">LTS18_009720</name>
</gene>
<evidence type="ECO:0000313" key="1">
    <source>
        <dbReference type="EMBL" id="KAK3064148.1"/>
    </source>
</evidence>
<evidence type="ECO:0000313" key="2">
    <source>
        <dbReference type="Proteomes" id="UP001186974"/>
    </source>
</evidence>
<organism evidence="1 2">
    <name type="scientific">Coniosporium uncinatum</name>
    <dbReference type="NCBI Taxonomy" id="93489"/>
    <lineage>
        <taxon>Eukaryota</taxon>
        <taxon>Fungi</taxon>
        <taxon>Dikarya</taxon>
        <taxon>Ascomycota</taxon>
        <taxon>Pezizomycotina</taxon>
        <taxon>Dothideomycetes</taxon>
        <taxon>Dothideomycetes incertae sedis</taxon>
        <taxon>Coniosporium</taxon>
    </lineage>
</organism>
<proteinExistence type="predicted"/>
<name>A0ACC3DA50_9PEZI</name>
<reference evidence="1" key="1">
    <citation type="submission" date="2024-09" db="EMBL/GenBank/DDBJ databases">
        <title>Black Yeasts Isolated from many extreme environments.</title>
        <authorList>
            <person name="Coleine C."/>
            <person name="Stajich J.E."/>
            <person name="Selbmann L."/>
        </authorList>
    </citation>
    <scope>NUCLEOTIDE SEQUENCE</scope>
    <source>
        <strain evidence="1">CCFEE 5737</strain>
    </source>
</reference>
<keyword evidence="2" id="KW-1185">Reference proteome</keyword>
<protein>
    <submittedName>
        <fullName evidence="1">Uncharacterized protein</fullName>
    </submittedName>
</protein>
<dbReference type="Proteomes" id="UP001186974">
    <property type="component" value="Unassembled WGS sequence"/>
</dbReference>
<accession>A0ACC3DA50</accession>
<comment type="caution">
    <text evidence="1">The sequence shown here is derived from an EMBL/GenBank/DDBJ whole genome shotgun (WGS) entry which is preliminary data.</text>
</comment>
<dbReference type="EMBL" id="JAWDJW010006599">
    <property type="protein sequence ID" value="KAK3064148.1"/>
    <property type="molecule type" value="Genomic_DNA"/>
</dbReference>
<sequence length="360" mass="37186">MLSYPSSKLELAARVNIGNPSCSEEEEKNDLADASHSSPDFEAYPEFVPTVSTLPTQSFVTMPRIPRGVRIPLIVVVLWACLALFLAIFSCNLAWMITQSPKASAIVLQKGDDSYVPPHGGRPVYDPRPAINFSPHINVQALPALAAAEPAAQKTKTETSTVTSTTATTVTAPNNNTVTVHKVLTTTSQTLSLALQTTTVTETTALPAGTSIFISTREILAPSETTTHTTSIDGALSTSALVEPASPTIFADSSSSASASYSAALGTTATISSVLTTRVISTKEVATEKISITVPVPTALVVSVTKTKTETATVPTAVSSPSSSGAVSSTTYTIQEGAGSVQTIVPVEPVPQVGGAGLAV</sequence>